<dbReference type="Proteomes" id="UP000593565">
    <property type="component" value="Unassembled WGS sequence"/>
</dbReference>
<reference evidence="2 3" key="1">
    <citation type="submission" date="2020-02" db="EMBL/GenBank/DDBJ databases">
        <title>A chromosome-scale genome assembly of the black bullhead catfish (Ameiurus melas).</title>
        <authorList>
            <person name="Wen M."/>
            <person name="Zham M."/>
            <person name="Cabau C."/>
            <person name="Klopp C."/>
            <person name="Donnadieu C."/>
            <person name="Roques C."/>
            <person name="Bouchez O."/>
            <person name="Lampietro C."/>
            <person name="Jouanno E."/>
            <person name="Herpin A."/>
            <person name="Louis A."/>
            <person name="Berthelot C."/>
            <person name="Parey E."/>
            <person name="Roest-Crollius H."/>
            <person name="Braasch I."/>
            <person name="Postlethwait J."/>
            <person name="Robinson-Rechavi M."/>
            <person name="Echchiki A."/>
            <person name="Begum T."/>
            <person name="Montfort J."/>
            <person name="Schartl M."/>
            <person name="Bobe J."/>
            <person name="Guiguen Y."/>
        </authorList>
    </citation>
    <scope>NUCLEOTIDE SEQUENCE [LARGE SCALE GENOMIC DNA]</scope>
    <source>
        <strain evidence="2">M_S1</strain>
        <tissue evidence="2">Blood</tissue>
    </source>
</reference>
<evidence type="ECO:0000256" key="1">
    <source>
        <dbReference type="SAM" id="SignalP"/>
    </source>
</evidence>
<gene>
    <name evidence="2" type="ORF">AMELA_G00193160</name>
</gene>
<comment type="caution">
    <text evidence="2">The sequence shown here is derived from an EMBL/GenBank/DDBJ whole genome shotgun (WGS) entry which is preliminary data.</text>
</comment>
<organism evidence="2 3">
    <name type="scientific">Ameiurus melas</name>
    <name type="common">Black bullhead</name>
    <name type="synonym">Silurus melas</name>
    <dbReference type="NCBI Taxonomy" id="219545"/>
    <lineage>
        <taxon>Eukaryota</taxon>
        <taxon>Metazoa</taxon>
        <taxon>Chordata</taxon>
        <taxon>Craniata</taxon>
        <taxon>Vertebrata</taxon>
        <taxon>Euteleostomi</taxon>
        <taxon>Actinopterygii</taxon>
        <taxon>Neopterygii</taxon>
        <taxon>Teleostei</taxon>
        <taxon>Ostariophysi</taxon>
        <taxon>Siluriformes</taxon>
        <taxon>Ictaluridae</taxon>
        <taxon>Ameiurus</taxon>
    </lineage>
</organism>
<evidence type="ECO:0000313" key="3">
    <source>
        <dbReference type="Proteomes" id="UP000593565"/>
    </source>
</evidence>
<feature type="non-terminal residue" evidence="2">
    <location>
        <position position="58"/>
    </location>
</feature>
<dbReference type="EMBL" id="JAAGNN010000017">
    <property type="protein sequence ID" value="KAF4077885.1"/>
    <property type="molecule type" value="Genomic_DNA"/>
</dbReference>
<proteinExistence type="predicted"/>
<keyword evidence="1" id="KW-0732">Signal</keyword>
<feature type="chain" id="PRO_5029495244" evidence="1">
    <location>
        <begin position="24"/>
        <end position="58"/>
    </location>
</feature>
<name>A0A7J6A4W0_AMEME</name>
<sequence length="58" mass="6292">MRALPVLFSVAALLLHSSPGLLGEMQLNVPLCKSGFSQSLYSLRLSRDLVHGRSVLRG</sequence>
<accession>A0A7J6A4W0</accession>
<protein>
    <submittedName>
        <fullName evidence="2">Uncharacterized protein</fullName>
    </submittedName>
</protein>
<dbReference type="AlphaFoldDB" id="A0A7J6A4W0"/>
<feature type="signal peptide" evidence="1">
    <location>
        <begin position="1"/>
        <end position="23"/>
    </location>
</feature>
<evidence type="ECO:0000313" key="2">
    <source>
        <dbReference type="EMBL" id="KAF4077885.1"/>
    </source>
</evidence>
<keyword evidence="3" id="KW-1185">Reference proteome</keyword>